<feature type="transmembrane region" description="Helical" evidence="7">
    <location>
        <begin position="339"/>
        <end position="359"/>
    </location>
</feature>
<feature type="transmembrane region" description="Helical" evidence="7">
    <location>
        <begin position="241"/>
        <end position="259"/>
    </location>
</feature>
<proteinExistence type="predicted"/>
<name>A0A5N6V8Q0_ASPTM</name>
<dbReference type="CDD" id="cd06186">
    <property type="entry name" value="NOX_Duox_like_FAD_NADP"/>
    <property type="match status" value="1"/>
</dbReference>
<dbReference type="GO" id="GO:0000293">
    <property type="term" value="F:ferric-chelate reductase activity"/>
    <property type="evidence" value="ECO:0007669"/>
    <property type="project" value="TreeGrafter"/>
</dbReference>
<evidence type="ECO:0000313" key="10">
    <source>
        <dbReference type="Proteomes" id="UP000326950"/>
    </source>
</evidence>
<sequence>MYDPPCAFACRSSISNPLECSMSAGNGTDILMTEESPDPECYAMNDAFLQTLAYCMMSHCHAELNSTLQRYWEMNVAGSEENQPWPKVTYEGALASIEVTPSVSVNSSTVLTSASLVDEDLYKMQWRTLTNFERVETTHNRYGLVLLLTGTIIPIAMSLGRFIPFPAKWIARFEAYFLVPPLIGSRHNVPIFNMFNMPTRGQALFIAYLITINIILCAVGIESAQPNAWYASTAREVVTYVSNRVGVLSFANIPLLVLYSSRNNVLLWLTNWSHSTFLLLHRWVAVICVIEACLHSAIYLQIYDVDDKHSSGSQLPYWYWGIIATLGLKCYEFFLAWHIVLSLLALVGCFLHIFYRYAWQWGYENYIYIAFAIWAFEIGFRFLRTARQGICMAHMGKSSVLLLPEEKRNDTPLNMAVEPVNDLLEKDYATDQDSKYYRRGSLIFVRTHSGVTRHLRGPKSAVPVLVESTYYPASITGREISGAANIIAIAGGVGVTAVTPILLRHAEWHRLFWAVRSRPLVDQMAGSLGDYRFDRFNATIFQDQRMDISQVLRDEVLQRVGAEMTVVVSGPPKMADEVRVGVARLMRDYPAIKLDLVEESFSWQTVTELEFGLIESICYQR</sequence>
<dbReference type="InterPro" id="IPR051410">
    <property type="entry name" value="Ferric/Cupric_Reductase"/>
</dbReference>
<reference evidence="9 10" key="1">
    <citation type="submission" date="2019-04" db="EMBL/GenBank/DDBJ databases">
        <title>Friends and foes A comparative genomics study of 23 Aspergillus species from section Flavi.</title>
        <authorList>
            <consortium name="DOE Joint Genome Institute"/>
            <person name="Kjaerbolling I."/>
            <person name="Vesth T."/>
            <person name="Frisvad J.C."/>
            <person name="Nybo J.L."/>
            <person name="Theobald S."/>
            <person name="Kildgaard S."/>
            <person name="Isbrandt T."/>
            <person name="Kuo A."/>
            <person name="Sato A."/>
            <person name="Lyhne E.K."/>
            <person name="Kogle M.E."/>
            <person name="Wiebenga A."/>
            <person name="Kun R.S."/>
            <person name="Lubbers R.J."/>
            <person name="Makela M.R."/>
            <person name="Barry K."/>
            <person name="Chovatia M."/>
            <person name="Clum A."/>
            <person name="Daum C."/>
            <person name="Haridas S."/>
            <person name="He G."/>
            <person name="LaButti K."/>
            <person name="Lipzen A."/>
            <person name="Mondo S."/>
            <person name="Riley R."/>
            <person name="Salamov A."/>
            <person name="Simmons B.A."/>
            <person name="Magnuson J.K."/>
            <person name="Henrissat B."/>
            <person name="Mortensen U.H."/>
            <person name="Larsen T.O."/>
            <person name="Devries R.P."/>
            <person name="Grigoriev I.V."/>
            <person name="Machida M."/>
            <person name="Baker S.E."/>
            <person name="Andersen M.R."/>
        </authorList>
    </citation>
    <scope>NUCLEOTIDE SEQUENCE [LARGE SCALE GENOMIC DNA]</scope>
    <source>
        <strain evidence="9 10">CBS 117626</strain>
    </source>
</reference>
<gene>
    <name evidence="9" type="ORF">BDV40DRAFT_284751</name>
</gene>
<feature type="transmembrane region" description="Helical" evidence="7">
    <location>
        <begin position="203"/>
        <end position="221"/>
    </location>
</feature>
<keyword evidence="5" id="KW-0406">Ion transport</keyword>
<keyword evidence="2" id="KW-0813">Transport</keyword>
<evidence type="ECO:0000256" key="5">
    <source>
        <dbReference type="ARBA" id="ARBA00023065"/>
    </source>
</evidence>
<accession>A0A5N6V8Q0</accession>
<feature type="domain" description="Ferric oxidoreductase" evidence="8">
    <location>
        <begin position="246"/>
        <end position="328"/>
    </location>
</feature>
<keyword evidence="4 7" id="KW-1133">Transmembrane helix</keyword>
<evidence type="ECO:0000256" key="7">
    <source>
        <dbReference type="SAM" id="Phobius"/>
    </source>
</evidence>
<organism evidence="9 10">
    <name type="scientific">Aspergillus tamarii</name>
    <dbReference type="NCBI Taxonomy" id="41984"/>
    <lineage>
        <taxon>Eukaryota</taxon>
        <taxon>Fungi</taxon>
        <taxon>Dikarya</taxon>
        <taxon>Ascomycota</taxon>
        <taxon>Pezizomycotina</taxon>
        <taxon>Eurotiomycetes</taxon>
        <taxon>Eurotiomycetidae</taxon>
        <taxon>Eurotiales</taxon>
        <taxon>Aspergillaceae</taxon>
        <taxon>Aspergillus</taxon>
        <taxon>Aspergillus subgen. Circumdati</taxon>
    </lineage>
</organism>
<evidence type="ECO:0000313" key="9">
    <source>
        <dbReference type="EMBL" id="KAE8167398.1"/>
    </source>
</evidence>
<dbReference type="GO" id="GO:0006826">
    <property type="term" value="P:iron ion transport"/>
    <property type="evidence" value="ECO:0007669"/>
    <property type="project" value="TreeGrafter"/>
</dbReference>
<dbReference type="GO" id="GO:0006879">
    <property type="term" value="P:intracellular iron ion homeostasis"/>
    <property type="evidence" value="ECO:0007669"/>
    <property type="project" value="TreeGrafter"/>
</dbReference>
<dbReference type="GO" id="GO:0005886">
    <property type="term" value="C:plasma membrane"/>
    <property type="evidence" value="ECO:0007669"/>
    <property type="project" value="TreeGrafter"/>
</dbReference>
<dbReference type="Proteomes" id="UP000326950">
    <property type="component" value="Unassembled WGS sequence"/>
</dbReference>
<dbReference type="InterPro" id="IPR013130">
    <property type="entry name" value="Fe3_Rdtase_TM_dom"/>
</dbReference>
<evidence type="ECO:0000256" key="3">
    <source>
        <dbReference type="ARBA" id="ARBA00022692"/>
    </source>
</evidence>
<dbReference type="InterPro" id="IPR039261">
    <property type="entry name" value="FNR_nucleotide-bd"/>
</dbReference>
<dbReference type="EMBL" id="ML738589">
    <property type="protein sequence ID" value="KAE8167398.1"/>
    <property type="molecule type" value="Genomic_DNA"/>
</dbReference>
<comment type="subcellular location">
    <subcellularLocation>
        <location evidence="1">Membrane</location>
        <topology evidence="1">Multi-pass membrane protein</topology>
    </subcellularLocation>
</comment>
<dbReference type="PANTHER" id="PTHR32361">
    <property type="entry name" value="FERRIC/CUPRIC REDUCTASE TRANSMEMBRANE COMPONENT"/>
    <property type="match status" value="1"/>
</dbReference>
<dbReference type="AlphaFoldDB" id="A0A5N6V8Q0"/>
<feature type="transmembrane region" description="Helical" evidence="7">
    <location>
        <begin position="365"/>
        <end position="383"/>
    </location>
</feature>
<dbReference type="GO" id="GO:0015677">
    <property type="term" value="P:copper ion import"/>
    <property type="evidence" value="ECO:0007669"/>
    <property type="project" value="TreeGrafter"/>
</dbReference>
<evidence type="ECO:0000259" key="8">
    <source>
        <dbReference type="Pfam" id="PF01794"/>
    </source>
</evidence>
<feature type="transmembrane region" description="Helical" evidence="7">
    <location>
        <begin position="142"/>
        <end position="163"/>
    </location>
</feature>
<evidence type="ECO:0000256" key="2">
    <source>
        <dbReference type="ARBA" id="ARBA00022448"/>
    </source>
</evidence>
<dbReference type="PANTHER" id="PTHR32361:SF9">
    <property type="entry name" value="FERRIC REDUCTASE TRANSMEMBRANE COMPONENT 3-RELATED"/>
    <property type="match status" value="1"/>
</dbReference>
<evidence type="ECO:0000256" key="4">
    <source>
        <dbReference type="ARBA" id="ARBA00022989"/>
    </source>
</evidence>
<evidence type="ECO:0000256" key="6">
    <source>
        <dbReference type="ARBA" id="ARBA00023136"/>
    </source>
</evidence>
<feature type="transmembrane region" description="Helical" evidence="7">
    <location>
        <begin position="280"/>
        <end position="302"/>
    </location>
</feature>
<dbReference type="Gene3D" id="3.40.50.80">
    <property type="entry name" value="Nucleotide-binding domain of ferredoxin-NADP reductase (FNR) module"/>
    <property type="match status" value="1"/>
</dbReference>
<keyword evidence="6 7" id="KW-0472">Membrane</keyword>
<protein>
    <submittedName>
        <fullName evidence="9">Ferric reductase</fullName>
    </submittedName>
</protein>
<dbReference type="SUPFAM" id="SSF52343">
    <property type="entry name" value="Ferredoxin reductase-like, C-terminal NADP-linked domain"/>
    <property type="match status" value="1"/>
</dbReference>
<dbReference type="Pfam" id="PF01794">
    <property type="entry name" value="Ferric_reduct"/>
    <property type="match status" value="1"/>
</dbReference>
<evidence type="ECO:0000256" key="1">
    <source>
        <dbReference type="ARBA" id="ARBA00004141"/>
    </source>
</evidence>
<keyword evidence="3 7" id="KW-0812">Transmembrane</keyword>
<dbReference type="OrthoDB" id="167398at2759"/>
<keyword evidence="10" id="KW-1185">Reference proteome</keyword>